<accession>A0A0E9PY55</accession>
<organism evidence="1">
    <name type="scientific">Anguilla anguilla</name>
    <name type="common">European freshwater eel</name>
    <name type="synonym">Muraena anguilla</name>
    <dbReference type="NCBI Taxonomy" id="7936"/>
    <lineage>
        <taxon>Eukaryota</taxon>
        <taxon>Metazoa</taxon>
        <taxon>Chordata</taxon>
        <taxon>Craniata</taxon>
        <taxon>Vertebrata</taxon>
        <taxon>Euteleostomi</taxon>
        <taxon>Actinopterygii</taxon>
        <taxon>Neopterygii</taxon>
        <taxon>Teleostei</taxon>
        <taxon>Anguilliformes</taxon>
        <taxon>Anguillidae</taxon>
        <taxon>Anguilla</taxon>
    </lineage>
</organism>
<sequence>MIKENIIIDIFISLIKVKEAVCSPDPCPQTTALFHSYRHLQRTDPQRTRTEEWKHTFSEGVFESVERSVVTGVRE</sequence>
<dbReference type="AlphaFoldDB" id="A0A0E9PY55"/>
<protein>
    <submittedName>
        <fullName evidence="1">Uncharacterized protein</fullName>
    </submittedName>
</protein>
<reference evidence="1" key="1">
    <citation type="submission" date="2014-11" db="EMBL/GenBank/DDBJ databases">
        <authorList>
            <person name="Amaro Gonzalez C."/>
        </authorList>
    </citation>
    <scope>NUCLEOTIDE SEQUENCE</scope>
</reference>
<dbReference type="EMBL" id="GBXM01099562">
    <property type="protein sequence ID" value="JAH09015.1"/>
    <property type="molecule type" value="Transcribed_RNA"/>
</dbReference>
<reference evidence="1" key="2">
    <citation type="journal article" date="2015" name="Fish Shellfish Immunol.">
        <title>Early steps in the European eel (Anguilla anguilla)-Vibrio vulnificus interaction in the gills: Role of the RtxA13 toxin.</title>
        <authorList>
            <person name="Callol A."/>
            <person name="Pajuelo D."/>
            <person name="Ebbesson L."/>
            <person name="Teles M."/>
            <person name="MacKenzie S."/>
            <person name="Amaro C."/>
        </authorList>
    </citation>
    <scope>NUCLEOTIDE SEQUENCE</scope>
</reference>
<name>A0A0E9PY55_ANGAN</name>
<evidence type="ECO:0000313" key="1">
    <source>
        <dbReference type="EMBL" id="JAH09015.1"/>
    </source>
</evidence>
<proteinExistence type="predicted"/>